<comment type="caution">
    <text evidence="1">The sequence shown here is derived from an EMBL/GenBank/DDBJ whole genome shotgun (WGS) entry which is preliminary data.</text>
</comment>
<gene>
    <name evidence="1" type="primary">TRM1_1</name>
    <name evidence="1" type="ORF">EV182_003505</name>
</gene>
<reference evidence="1" key="1">
    <citation type="submission" date="2022-06" db="EMBL/GenBank/DDBJ databases">
        <title>Phylogenomic reconstructions and comparative analyses of Kickxellomycotina fungi.</title>
        <authorList>
            <person name="Reynolds N.K."/>
            <person name="Stajich J.E."/>
            <person name="Barry K."/>
            <person name="Grigoriev I.V."/>
            <person name="Crous P."/>
            <person name="Smith M.E."/>
        </authorList>
    </citation>
    <scope>NUCLEOTIDE SEQUENCE</scope>
    <source>
        <strain evidence="1">RSA 2271</strain>
    </source>
</reference>
<dbReference type="EMBL" id="JAMZIH010006060">
    <property type="protein sequence ID" value="KAJ1674327.1"/>
    <property type="molecule type" value="Genomic_DNA"/>
</dbReference>
<sequence length="74" mass="8677">MATPDVKDVTYNGVDYQLLTEGKANILFPKNNEVFYNPVQQFNRDMSIAAIKTWRDVMKDEVKARWDKKLKKNP</sequence>
<keyword evidence="2" id="KW-1185">Reference proteome</keyword>
<name>A0ACC1HDQ4_9FUNG</name>
<dbReference type="Proteomes" id="UP001145114">
    <property type="component" value="Unassembled WGS sequence"/>
</dbReference>
<accession>A0ACC1HDQ4</accession>
<dbReference type="EC" id="2.1.1.21" evidence="1"/>
<feature type="non-terminal residue" evidence="1">
    <location>
        <position position="74"/>
    </location>
</feature>
<evidence type="ECO:0000313" key="1">
    <source>
        <dbReference type="EMBL" id="KAJ1674327.1"/>
    </source>
</evidence>
<organism evidence="1 2">
    <name type="scientific">Spiromyces aspiralis</name>
    <dbReference type="NCBI Taxonomy" id="68401"/>
    <lineage>
        <taxon>Eukaryota</taxon>
        <taxon>Fungi</taxon>
        <taxon>Fungi incertae sedis</taxon>
        <taxon>Zoopagomycota</taxon>
        <taxon>Kickxellomycotina</taxon>
        <taxon>Kickxellomycetes</taxon>
        <taxon>Kickxellales</taxon>
        <taxon>Kickxellaceae</taxon>
        <taxon>Spiromyces</taxon>
    </lineage>
</organism>
<protein>
    <submittedName>
        <fullName evidence="1">RNA methyltransferase tRNA(M5U54)methyltransferase</fullName>
        <ecNumber evidence="1">2.1.1.21</ecNumber>
    </submittedName>
</protein>
<evidence type="ECO:0000313" key="2">
    <source>
        <dbReference type="Proteomes" id="UP001145114"/>
    </source>
</evidence>
<keyword evidence="1" id="KW-0808">Transferase</keyword>
<proteinExistence type="predicted"/>
<keyword evidence="1" id="KW-0489">Methyltransferase</keyword>